<evidence type="ECO:0000259" key="1">
    <source>
        <dbReference type="PROSITE" id="PS51034"/>
    </source>
</evidence>
<dbReference type="InterPro" id="IPR001507">
    <property type="entry name" value="ZP_dom"/>
</dbReference>
<evidence type="ECO:0000313" key="3">
    <source>
        <dbReference type="Proteomes" id="UP000252519"/>
    </source>
</evidence>
<protein>
    <recommendedName>
        <fullName evidence="1">ZP domain-containing protein</fullName>
    </recommendedName>
</protein>
<dbReference type="PANTHER" id="PTHR46560">
    <property type="entry name" value="CYPHER, ISOFORM B"/>
    <property type="match status" value="1"/>
</dbReference>
<dbReference type="OrthoDB" id="10068552at2759"/>
<sequence>MYCGRCLAQYVTADVAVIRDVSAMCSSEGITASVSFDRPFSGKIYSLNYATVHECIYYNALDLDTVLFSIPAHRCGTRLSRTSRNLISKAFSSFSW</sequence>
<keyword evidence="3" id="KW-1185">Reference proteome</keyword>
<dbReference type="EMBL" id="JOJR01000044">
    <property type="protein sequence ID" value="RCN48637.1"/>
    <property type="molecule type" value="Genomic_DNA"/>
</dbReference>
<comment type="caution">
    <text evidence="2">The sequence shown here is derived from an EMBL/GenBank/DDBJ whole genome shotgun (WGS) entry which is preliminary data.</text>
</comment>
<feature type="domain" description="ZP" evidence="1">
    <location>
        <begin position="24"/>
        <end position="96"/>
    </location>
</feature>
<dbReference type="Proteomes" id="UP000252519">
    <property type="component" value="Unassembled WGS sequence"/>
</dbReference>
<dbReference type="AlphaFoldDB" id="A0A368H032"/>
<dbReference type="PANTHER" id="PTHR46560:SF12">
    <property type="entry name" value="ZP DOMAIN-CONTAINING PROTEIN"/>
    <property type="match status" value="1"/>
</dbReference>
<dbReference type="PROSITE" id="PS51034">
    <property type="entry name" value="ZP_2"/>
    <property type="match status" value="1"/>
</dbReference>
<gene>
    <name evidence="2" type="ORF">ANCCAN_05276</name>
</gene>
<name>A0A368H032_ANCCA</name>
<dbReference type="STRING" id="29170.A0A368H032"/>
<accession>A0A368H032</accession>
<organism evidence="2 3">
    <name type="scientific">Ancylostoma caninum</name>
    <name type="common">Dog hookworm</name>
    <dbReference type="NCBI Taxonomy" id="29170"/>
    <lineage>
        <taxon>Eukaryota</taxon>
        <taxon>Metazoa</taxon>
        <taxon>Ecdysozoa</taxon>
        <taxon>Nematoda</taxon>
        <taxon>Chromadorea</taxon>
        <taxon>Rhabditida</taxon>
        <taxon>Rhabditina</taxon>
        <taxon>Rhabditomorpha</taxon>
        <taxon>Strongyloidea</taxon>
        <taxon>Ancylostomatidae</taxon>
        <taxon>Ancylostomatinae</taxon>
        <taxon>Ancylostoma</taxon>
    </lineage>
</organism>
<reference evidence="2 3" key="1">
    <citation type="submission" date="2014-10" db="EMBL/GenBank/DDBJ databases">
        <title>Draft genome of the hookworm Ancylostoma caninum.</title>
        <authorList>
            <person name="Mitreva M."/>
        </authorList>
    </citation>
    <scope>NUCLEOTIDE SEQUENCE [LARGE SCALE GENOMIC DNA]</scope>
    <source>
        <strain evidence="2 3">Baltimore</strain>
    </source>
</reference>
<proteinExistence type="predicted"/>
<evidence type="ECO:0000313" key="2">
    <source>
        <dbReference type="EMBL" id="RCN48637.1"/>
    </source>
</evidence>